<comment type="similarity">
    <text evidence="1">Belongs to the UDP-glycosyltransferase family.</text>
</comment>
<reference evidence="3 4" key="1">
    <citation type="journal article" date="2024" name="Plant J.">
        <title>Genome sequences and population genomics reveal climatic adaptation and genomic divergence between two closely related sweetgum species.</title>
        <authorList>
            <person name="Xu W.Q."/>
            <person name="Ren C.Q."/>
            <person name="Zhang X.Y."/>
            <person name="Comes H.P."/>
            <person name="Liu X.H."/>
            <person name="Li Y.G."/>
            <person name="Kettle C.J."/>
            <person name="Jalonen R."/>
            <person name="Gaisberger H."/>
            <person name="Ma Y.Z."/>
            <person name="Qiu Y.X."/>
        </authorList>
    </citation>
    <scope>NUCLEOTIDE SEQUENCE [LARGE SCALE GENOMIC DNA]</scope>
    <source>
        <strain evidence="3">Hangzhou</strain>
    </source>
</reference>
<accession>A0AAP0RVG1</accession>
<dbReference type="Pfam" id="PF00201">
    <property type="entry name" value="UDPGT"/>
    <property type="match status" value="1"/>
</dbReference>
<evidence type="ECO:0000256" key="2">
    <source>
        <dbReference type="ARBA" id="ARBA00022679"/>
    </source>
</evidence>
<dbReference type="CDD" id="cd03784">
    <property type="entry name" value="GT1_Gtf-like"/>
    <property type="match status" value="1"/>
</dbReference>
<gene>
    <name evidence="3" type="ORF">L1049_024579</name>
</gene>
<dbReference type="GO" id="GO:0035251">
    <property type="term" value="F:UDP-glucosyltransferase activity"/>
    <property type="evidence" value="ECO:0007669"/>
    <property type="project" value="InterPro"/>
</dbReference>
<comment type="caution">
    <text evidence="3">The sequence shown here is derived from an EMBL/GenBank/DDBJ whole genome shotgun (WGS) entry which is preliminary data.</text>
</comment>
<dbReference type="EMBL" id="JBBPBK010000005">
    <property type="protein sequence ID" value="KAK9285387.1"/>
    <property type="molecule type" value="Genomic_DNA"/>
</dbReference>
<dbReference type="AlphaFoldDB" id="A0AAP0RVG1"/>
<dbReference type="Proteomes" id="UP001415857">
    <property type="component" value="Unassembled WGS sequence"/>
</dbReference>
<organism evidence="3 4">
    <name type="scientific">Liquidambar formosana</name>
    <name type="common">Formosan gum</name>
    <dbReference type="NCBI Taxonomy" id="63359"/>
    <lineage>
        <taxon>Eukaryota</taxon>
        <taxon>Viridiplantae</taxon>
        <taxon>Streptophyta</taxon>
        <taxon>Embryophyta</taxon>
        <taxon>Tracheophyta</taxon>
        <taxon>Spermatophyta</taxon>
        <taxon>Magnoliopsida</taxon>
        <taxon>eudicotyledons</taxon>
        <taxon>Gunneridae</taxon>
        <taxon>Pentapetalae</taxon>
        <taxon>Saxifragales</taxon>
        <taxon>Altingiaceae</taxon>
        <taxon>Liquidambar</taxon>
    </lineage>
</organism>
<sequence length="279" mass="31383">MLGENVSGVSDWFRYKSAFAGCDVFAIRSCLEVDPDWLNLLGVLHRRPVFPVGLLPPPMQSSGGDNKDEAWPLISDWLNKHDKGSVVYIALGSEARQSQDEFTKLALGLELSGLPFFWALRKPPRPGESGDSVGLPDGFEERIKGRGIIWTSWAPQLRILAHDSIGGFLTHCGCSSIIEDLQFGRALIMLPLWGDQGLNARAFEEKEVGIEVPRDERDGSFTRKSIAETLRLVMVEEEGKKYRDKAKEMKKIFGDRERQRQYVDGFIGYLQQHKTTRTG</sequence>
<evidence type="ECO:0000313" key="4">
    <source>
        <dbReference type="Proteomes" id="UP001415857"/>
    </source>
</evidence>
<evidence type="ECO:0000313" key="3">
    <source>
        <dbReference type="EMBL" id="KAK9285387.1"/>
    </source>
</evidence>
<name>A0AAP0RVG1_LIQFO</name>
<protein>
    <submittedName>
        <fullName evidence="3">Uncharacterized protein</fullName>
    </submittedName>
</protein>
<dbReference type="PANTHER" id="PTHR48049:SF60">
    <property type="entry name" value="UDP-GLYCOSYLTRANSFERASE 91B1"/>
    <property type="match status" value="1"/>
</dbReference>
<dbReference type="SUPFAM" id="SSF53756">
    <property type="entry name" value="UDP-Glycosyltransferase/glycogen phosphorylase"/>
    <property type="match status" value="1"/>
</dbReference>
<evidence type="ECO:0000256" key="1">
    <source>
        <dbReference type="ARBA" id="ARBA00009995"/>
    </source>
</evidence>
<dbReference type="FunFam" id="3.40.50.2000:FF:000037">
    <property type="entry name" value="Glycosyltransferase"/>
    <property type="match status" value="1"/>
</dbReference>
<dbReference type="InterPro" id="IPR002213">
    <property type="entry name" value="UDP_glucos_trans"/>
</dbReference>
<dbReference type="PANTHER" id="PTHR48049">
    <property type="entry name" value="GLYCOSYLTRANSFERASE"/>
    <property type="match status" value="1"/>
</dbReference>
<keyword evidence="2" id="KW-0808">Transferase</keyword>
<keyword evidence="4" id="KW-1185">Reference proteome</keyword>
<dbReference type="InterPro" id="IPR050481">
    <property type="entry name" value="UDP-glycosyltransf_plant"/>
</dbReference>
<dbReference type="Gene3D" id="3.40.50.2000">
    <property type="entry name" value="Glycogen Phosphorylase B"/>
    <property type="match status" value="1"/>
</dbReference>
<proteinExistence type="inferred from homology"/>